<dbReference type="Proteomes" id="UP001598673">
    <property type="component" value="Unassembled WGS sequence"/>
</dbReference>
<accession>A0ABW6FYJ3</accession>
<dbReference type="InterPro" id="IPR010310">
    <property type="entry name" value="T7SS_ESAT-6-like"/>
</dbReference>
<dbReference type="RefSeq" id="WP_258936297.1">
    <property type="nucleotide sequence ID" value="NZ_JANBBF010000009.1"/>
</dbReference>
<comment type="caution">
    <text evidence="2">The sequence shown here is derived from an EMBL/GenBank/DDBJ whole genome shotgun (WGS) entry which is preliminary data.</text>
</comment>
<evidence type="ECO:0000313" key="2">
    <source>
        <dbReference type="EMBL" id="MFD6792227.1"/>
    </source>
</evidence>
<organism evidence="2 3">
    <name type="scientific">Prauserella salsuginis</name>
    <dbReference type="NCBI Taxonomy" id="387889"/>
    <lineage>
        <taxon>Bacteria</taxon>
        <taxon>Bacillati</taxon>
        <taxon>Actinomycetota</taxon>
        <taxon>Actinomycetes</taxon>
        <taxon>Pseudonocardiales</taxon>
        <taxon>Pseudonocardiaceae</taxon>
        <taxon>Prauserella</taxon>
        <taxon>Prauserella salsuginis group</taxon>
    </lineage>
</organism>
<dbReference type="SUPFAM" id="SSF140453">
    <property type="entry name" value="EsxAB dimer-like"/>
    <property type="match status" value="1"/>
</dbReference>
<dbReference type="Pfam" id="PF06013">
    <property type="entry name" value="WXG100"/>
    <property type="match status" value="1"/>
</dbReference>
<evidence type="ECO:0000313" key="3">
    <source>
        <dbReference type="Proteomes" id="UP001598673"/>
    </source>
</evidence>
<feature type="region of interest" description="Disordered" evidence="1">
    <location>
        <begin position="111"/>
        <end position="148"/>
    </location>
</feature>
<feature type="compositionally biased region" description="Low complexity" evidence="1">
    <location>
        <begin position="135"/>
        <end position="147"/>
    </location>
</feature>
<protein>
    <submittedName>
        <fullName evidence="2">WXG100 family type VII secretion target</fullName>
    </submittedName>
</protein>
<dbReference type="Gene3D" id="1.10.287.1060">
    <property type="entry name" value="ESAT-6-like"/>
    <property type="match status" value="1"/>
</dbReference>
<dbReference type="EMBL" id="JBHXCV010000001">
    <property type="protein sequence ID" value="MFD6792227.1"/>
    <property type="molecule type" value="Genomic_DNA"/>
</dbReference>
<dbReference type="InterPro" id="IPR036689">
    <property type="entry name" value="ESAT-6-like_sf"/>
</dbReference>
<evidence type="ECO:0000256" key="1">
    <source>
        <dbReference type="SAM" id="MobiDB-lite"/>
    </source>
</evidence>
<sequence>MPIDTEVKADAASIRSVAQWLQGRSQNADTAGTQVYGARGDSESTWTGEASDGFRSTMTKFGGQIDGLSTDLSRTSSQLNSHADDIHTAKSRMSQALEIARNGGLTISGNIIQEPGPAPAAPAPLPTDEKPSPRQQQIHDQATQAQAAHEKQVKAYVEAERSATPAREALIKSQQTFVRFAKGYAEKAPINIADISTGLAGAVAQRTSQYRAAAKALDPAIERAAAYAKSGRTNPYAQARADALEIERRLAKQAELNRATATRTARMVDMLPKHLKTALTTNFDFGKAESAKAGSNPALRGATKFASKIPVFGAGLTAVGVGMDIRGGKDPGKAIASGAGSFVAGSLATAAVASAGGPVGWAVAGGAVVSAGVGLAIDEWGDDVADMAGDAVDWTGDRLSDAGESIGKAGRAVGDFFGDLF</sequence>
<keyword evidence="3" id="KW-1185">Reference proteome</keyword>
<feature type="compositionally biased region" description="Pro residues" evidence="1">
    <location>
        <begin position="116"/>
        <end position="125"/>
    </location>
</feature>
<name>A0ABW6FYJ3_9PSEU</name>
<proteinExistence type="predicted"/>
<reference evidence="2 3" key="1">
    <citation type="submission" date="2024-09" db="EMBL/GenBank/DDBJ databases">
        <title>The Natural Products Discovery Center: Release of the First 8490 Sequenced Strains for Exploring Actinobacteria Biosynthetic Diversity.</title>
        <authorList>
            <person name="Kalkreuter E."/>
            <person name="Kautsar S.A."/>
            <person name="Yang D."/>
            <person name="Bader C.D."/>
            <person name="Teijaro C.N."/>
            <person name="Fluegel L."/>
            <person name="Davis C.M."/>
            <person name="Simpson J.R."/>
            <person name="Lauterbach L."/>
            <person name="Steele A.D."/>
            <person name="Gui C."/>
            <person name="Meng S."/>
            <person name="Li G."/>
            <person name="Viehrig K."/>
            <person name="Ye F."/>
            <person name="Su P."/>
            <person name="Kiefer A.F."/>
            <person name="Nichols A."/>
            <person name="Cepeda A.J."/>
            <person name="Yan W."/>
            <person name="Fan B."/>
            <person name="Jiang Y."/>
            <person name="Adhikari A."/>
            <person name="Zheng C.-J."/>
            <person name="Schuster L."/>
            <person name="Cowan T.M."/>
            <person name="Smanski M.J."/>
            <person name="Chevrette M.G."/>
            <person name="De Carvalho L.P.S."/>
            <person name="Shen B."/>
        </authorList>
    </citation>
    <scope>NUCLEOTIDE SEQUENCE [LARGE SCALE GENOMIC DNA]</scope>
    <source>
        <strain evidence="2 3">NPDC060353</strain>
    </source>
</reference>
<gene>
    <name evidence="2" type="ORF">ACFWGY_02695</name>
</gene>